<protein>
    <recommendedName>
        <fullName evidence="2">N-acetyl-D-glucosamine kinase</fullName>
        <ecNumber evidence="1">2.7.1.59</ecNumber>
    </recommendedName>
    <alternativeName>
        <fullName evidence="10">GlcNAc kinase</fullName>
    </alternativeName>
</protein>
<keyword evidence="9" id="KW-0119">Carbohydrate metabolism</keyword>
<keyword evidence="3" id="KW-0808">Transferase</keyword>
<keyword evidence="15" id="KW-1185">Reference proteome</keyword>
<keyword evidence="4" id="KW-0479">Metal-binding</keyword>
<gene>
    <name evidence="14" type="ORF">ACFFIT_08990</name>
</gene>
<evidence type="ECO:0000256" key="4">
    <source>
        <dbReference type="ARBA" id="ARBA00022723"/>
    </source>
</evidence>
<evidence type="ECO:0000256" key="5">
    <source>
        <dbReference type="ARBA" id="ARBA00022741"/>
    </source>
</evidence>
<evidence type="ECO:0000313" key="14">
    <source>
        <dbReference type="EMBL" id="MFC0180209.1"/>
    </source>
</evidence>
<name>A0ABV6CB51_9GAMM</name>
<evidence type="ECO:0000256" key="9">
    <source>
        <dbReference type="ARBA" id="ARBA00023277"/>
    </source>
</evidence>
<dbReference type="EC" id="2.7.1.59" evidence="1"/>
<dbReference type="InterPro" id="IPR000600">
    <property type="entry name" value="ROK"/>
</dbReference>
<dbReference type="SUPFAM" id="SSF53067">
    <property type="entry name" value="Actin-like ATPase domain"/>
    <property type="match status" value="1"/>
</dbReference>
<keyword evidence="8" id="KW-0067">ATP-binding</keyword>
<evidence type="ECO:0000256" key="8">
    <source>
        <dbReference type="ARBA" id="ARBA00022840"/>
    </source>
</evidence>
<comment type="similarity">
    <text evidence="12">Belongs to the ROK (NagC/XylR) family. NagK subfamily.</text>
</comment>
<dbReference type="InterPro" id="IPR043129">
    <property type="entry name" value="ATPase_NBD"/>
</dbReference>
<sequence>MMNIQKNEFYYGFDVGGTKIELAIFDANFNKLHSQRTYTPTHDYKKFIDSIMGLVEFADNLVNAKGKIGIGIPGIVNHKTKQQLAVNVPCLTGKNLVDELTHLLNRKVAIENDCRCFALSEANTEQTKNLSSIFGTILGTGAGGGLVFEGKLFRGSNGIAGEWGHVPMSANIINRYNLPLFKCNCGLTACNERYLSGTGLAQVLDAKGFSVLNTEGFSQQLSLGNNEALKLFDMYLDMLASALASLQLLYDVDAFVLGGGLSNIQNIYSGLPKKMTDWLLPNVVPAKILPPVFGDSSGVRGAAMLNQSI</sequence>
<evidence type="ECO:0000256" key="6">
    <source>
        <dbReference type="ARBA" id="ARBA00022777"/>
    </source>
</evidence>
<comment type="pathway">
    <text evidence="11">Cell wall biogenesis; peptidoglycan recycling.</text>
</comment>
<organism evidence="14 15">
    <name type="scientific">Thorsellia kenyensis</name>
    <dbReference type="NCBI Taxonomy" id="1549888"/>
    <lineage>
        <taxon>Bacteria</taxon>
        <taxon>Pseudomonadati</taxon>
        <taxon>Pseudomonadota</taxon>
        <taxon>Gammaproteobacteria</taxon>
        <taxon>Enterobacterales</taxon>
        <taxon>Thorselliaceae</taxon>
        <taxon>Thorsellia</taxon>
    </lineage>
</organism>
<evidence type="ECO:0000256" key="12">
    <source>
        <dbReference type="ARBA" id="ARBA00038116"/>
    </source>
</evidence>
<evidence type="ECO:0000313" key="15">
    <source>
        <dbReference type="Proteomes" id="UP001589758"/>
    </source>
</evidence>
<evidence type="ECO:0000256" key="13">
    <source>
        <dbReference type="ARBA" id="ARBA00049065"/>
    </source>
</evidence>
<reference evidence="14 15" key="1">
    <citation type="submission" date="2024-09" db="EMBL/GenBank/DDBJ databases">
        <authorList>
            <person name="Sun Q."/>
            <person name="Mori K."/>
        </authorList>
    </citation>
    <scope>NUCLEOTIDE SEQUENCE [LARGE SCALE GENOMIC DNA]</scope>
    <source>
        <strain evidence="14 15">CCM 8545</strain>
    </source>
</reference>
<comment type="caution">
    <text evidence="14">The sequence shown here is derived from an EMBL/GenBank/DDBJ whole genome shotgun (WGS) entry which is preliminary data.</text>
</comment>
<dbReference type="Proteomes" id="UP001589758">
    <property type="component" value="Unassembled WGS sequence"/>
</dbReference>
<dbReference type="Gene3D" id="3.30.420.40">
    <property type="match status" value="2"/>
</dbReference>
<keyword evidence="5" id="KW-0547">Nucleotide-binding</keyword>
<accession>A0ABV6CB51</accession>
<dbReference type="Pfam" id="PF00480">
    <property type="entry name" value="ROK"/>
    <property type="match status" value="1"/>
</dbReference>
<dbReference type="EMBL" id="JBHLXE010000095">
    <property type="protein sequence ID" value="MFC0180209.1"/>
    <property type="molecule type" value="Genomic_DNA"/>
</dbReference>
<comment type="catalytic activity">
    <reaction evidence="13">
        <text>N-acetyl-D-glucosamine + ATP = N-acetyl-D-glucosamine 6-phosphate + ADP + H(+)</text>
        <dbReference type="Rhea" id="RHEA:17417"/>
        <dbReference type="ChEBI" id="CHEBI:15378"/>
        <dbReference type="ChEBI" id="CHEBI:30616"/>
        <dbReference type="ChEBI" id="CHEBI:57513"/>
        <dbReference type="ChEBI" id="CHEBI:456216"/>
        <dbReference type="ChEBI" id="CHEBI:506227"/>
        <dbReference type="EC" id="2.7.1.59"/>
    </reaction>
</comment>
<dbReference type="CDD" id="cd24057">
    <property type="entry name" value="ASKHA_NBD_ROK_NAGK"/>
    <property type="match status" value="1"/>
</dbReference>
<evidence type="ECO:0000256" key="3">
    <source>
        <dbReference type="ARBA" id="ARBA00022679"/>
    </source>
</evidence>
<evidence type="ECO:0000256" key="1">
    <source>
        <dbReference type="ARBA" id="ARBA00012122"/>
    </source>
</evidence>
<evidence type="ECO:0000256" key="11">
    <source>
        <dbReference type="ARBA" id="ARBA00037880"/>
    </source>
</evidence>
<evidence type="ECO:0000256" key="2">
    <source>
        <dbReference type="ARBA" id="ARBA00014974"/>
    </source>
</evidence>
<dbReference type="RefSeq" id="WP_385877320.1">
    <property type="nucleotide sequence ID" value="NZ_JBHLXE010000095.1"/>
</dbReference>
<evidence type="ECO:0000256" key="10">
    <source>
        <dbReference type="ARBA" id="ARBA00031123"/>
    </source>
</evidence>
<keyword evidence="6" id="KW-0418">Kinase</keyword>
<dbReference type="PANTHER" id="PTHR18964">
    <property type="entry name" value="ROK (REPRESSOR, ORF, KINASE) FAMILY"/>
    <property type="match status" value="1"/>
</dbReference>
<keyword evidence="7" id="KW-0862">Zinc</keyword>
<proteinExistence type="inferred from homology"/>
<dbReference type="PANTHER" id="PTHR18964:SF162">
    <property type="entry name" value="N-ACETYL-D-GLUCOSAMINE KINASE"/>
    <property type="match status" value="1"/>
</dbReference>
<evidence type="ECO:0000256" key="7">
    <source>
        <dbReference type="ARBA" id="ARBA00022833"/>
    </source>
</evidence>